<keyword evidence="2" id="KW-1185">Reference proteome</keyword>
<sequence>MVTTTTQRLLDLAAAAPASHDEDLLQLLEEANELYQQGFEDLHRAVAARVGGMSPELLVATVTAAGLPCDTSQDRGELVSLLAVTEWQMTPAALAYSEMAEGAARRGVCLIPEG</sequence>
<dbReference type="RefSeq" id="WP_316738680.1">
    <property type="nucleotide sequence ID" value="NZ_JARAKF010000006.1"/>
</dbReference>
<name>A0ABU3V7M0_9ACTN</name>
<accession>A0ABU3V7M0</accession>
<reference evidence="1 2" key="1">
    <citation type="submission" date="2023-02" db="EMBL/GenBank/DDBJ databases">
        <authorList>
            <person name="Maleckis M."/>
        </authorList>
    </citation>
    <scope>NUCLEOTIDE SEQUENCE [LARGE SCALE GENOMIC DNA]</scope>
    <source>
        <strain evidence="1 2">P8-A2</strain>
    </source>
</reference>
<organism evidence="1 2">
    <name type="scientific">Streptomyces mirabilis</name>
    <dbReference type="NCBI Taxonomy" id="68239"/>
    <lineage>
        <taxon>Bacteria</taxon>
        <taxon>Bacillati</taxon>
        <taxon>Actinomycetota</taxon>
        <taxon>Actinomycetes</taxon>
        <taxon>Kitasatosporales</taxon>
        <taxon>Streptomycetaceae</taxon>
        <taxon>Streptomyces</taxon>
    </lineage>
</organism>
<proteinExistence type="predicted"/>
<dbReference type="Proteomes" id="UP001257627">
    <property type="component" value="Unassembled WGS sequence"/>
</dbReference>
<evidence type="ECO:0000313" key="2">
    <source>
        <dbReference type="Proteomes" id="UP001257627"/>
    </source>
</evidence>
<comment type="caution">
    <text evidence="1">The sequence shown here is derived from an EMBL/GenBank/DDBJ whole genome shotgun (WGS) entry which is preliminary data.</text>
</comment>
<gene>
    <name evidence="1" type="ORF">PU648_58000</name>
</gene>
<protein>
    <submittedName>
        <fullName evidence="1">Uncharacterized protein</fullName>
    </submittedName>
</protein>
<dbReference type="EMBL" id="JARAKF010000006">
    <property type="protein sequence ID" value="MDU9001739.1"/>
    <property type="molecule type" value="Genomic_DNA"/>
</dbReference>
<evidence type="ECO:0000313" key="1">
    <source>
        <dbReference type="EMBL" id="MDU9001739.1"/>
    </source>
</evidence>